<sequence length="711" mass="78645" precursor="true">MNKRILNPAPYTGLLPIKLSLVAMAIGSLLSPAYADGYGLSQANRAAVKLDKWQCKRCSVSTDTRGSIGAGIAYNDGTDNRFGNTSGTNEDGAVGHLEADILLKNKSGYQTRIEADKLGYDSGSAQVSTGAPGQYKVVLGYRGIANYDTSSALTPYLVDGDKMNLPDNWQTGATTGQMTELSGSAAPVALKTQRDRFTLGAGYTGSFYKAELDYRHEDRKGKRTFSGNLLTNSVMLAQPIDDSTDNLGAKIYFNGANWLAGVDAMLSHYNNDHDAINWQSAFTPTFGAAYRGQSATAADNRAYRIAANAQLGSNGHQVLMHTGFSRFSQDETFLPATINGPSPTLPQSSLDGQVDMIEMTLKYSGRITRELSIRASYDYKDRDNKTRVLNMPQVITDSYYAGTAINPEYDHTRQKASFAAKYRFSRNIYLDTGYRYDHNRYSDLDRETLQESGVYGRLNYRPSQAWSFGLKADIKDRSGSEYGVVTSTSSTSNPLMRKSYLADREHQEYRLQADYNGSGALSASANLHTSHDDYTDTNIGLTDVKTSGYYISAQYLIDDDLSLNAFFNQDWRDSEQAGSSNFGSANWYANLDERSTLVGAGMQYQNLIDSKLSLGLDYNYSDGQSDTEITQGFTSPYGDYFSTKHNINAFADYRFSEKMAIRIDWIFEQYEDADWSNQGITLDAIPNVLTFGSLSHDYSAHYLGLTLSYHL</sequence>
<dbReference type="HOGENOM" id="CLU_024976_0_0_6"/>
<evidence type="ECO:0000313" key="2">
    <source>
        <dbReference type="Proteomes" id="UP000002015"/>
    </source>
</evidence>
<dbReference type="EMBL" id="CP000821">
    <property type="protein sequence ID" value="ABV36140.1"/>
    <property type="molecule type" value="Genomic_DNA"/>
</dbReference>
<dbReference type="RefSeq" id="WP_012141876.1">
    <property type="nucleotide sequence ID" value="NC_009831.1"/>
</dbReference>
<reference evidence="1 2" key="1">
    <citation type="submission" date="2007-08" db="EMBL/GenBank/DDBJ databases">
        <title>Complete sequence of Shewanella sediminis HAW-EB3.</title>
        <authorList>
            <consortium name="US DOE Joint Genome Institute"/>
            <person name="Copeland A."/>
            <person name="Lucas S."/>
            <person name="Lapidus A."/>
            <person name="Barry K."/>
            <person name="Glavina del Rio T."/>
            <person name="Dalin E."/>
            <person name="Tice H."/>
            <person name="Pitluck S."/>
            <person name="Chertkov O."/>
            <person name="Brettin T."/>
            <person name="Bruce D."/>
            <person name="Detter J.C."/>
            <person name="Han C."/>
            <person name="Schmutz J."/>
            <person name="Larimer F."/>
            <person name="Land M."/>
            <person name="Hauser L."/>
            <person name="Kyrpides N."/>
            <person name="Kim E."/>
            <person name="Zhao J.-S."/>
            <person name="Richardson P."/>
        </authorList>
    </citation>
    <scope>NUCLEOTIDE SEQUENCE [LARGE SCALE GENOMIC DNA]</scope>
    <source>
        <strain evidence="1 2">HAW-EB3</strain>
    </source>
</reference>
<gene>
    <name evidence="1" type="ordered locus">Ssed_1529</name>
</gene>
<dbReference type="OrthoDB" id="9146719at2"/>
<protein>
    <submittedName>
        <fullName evidence="1">Outer membrane protein, putative</fullName>
    </submittedName>
</protein>
<evidence type="ECO:0000313" key="1">
    <source>
        <dbReference type="EMBL" id="ABV36140.1"/>
    </source>
</evidence>
<dbReference type="InterPro" id="IPR020016">
    <property type="entry name" value="Decahaem-assoc_OM_MtrB/PioB"/>
</dbReference>
<dbReference type="Pfam" id="PF11854">
    <property type="entry name" value="MtrB_PioB"/>
    <property type="match status" value="1"/>
</dbReference>
<dbReference type="NCBIfam" id="TIGR03509">
    <property type="entry name" value="OMP_MtrB_PioB"/>
    <property type="match status" value="1"/>
</dbReference>
<dbReference type="Proteomes" id="UP000002015">
    <property type="component" value="Chromosome"/>
</dbReference>
<name>A8FTG7_SHESH</name>
<keyword evidence="2" id="KW-1185">Reference proteome</keyword>
<dbReference type="SUPFAM" id="SSF56935">
    <property type="entry name" value="Porins"/>
    <property type="match status" value="2"/>
</dbReference>
<dbReference type="eggNOG" id="COG2067">
    <property type="taxonomic scope" value="Bacteria"/>
</dbReference>
<dbReference type="KEGG" id="sse:Ssed_1529"/>
<proteinExistence type="predicted"/>
<accession>A8FTG7</accession>
<organism evidence="1 2">
    <name type="scientific">Shewanella sediminis (strain HAW-EB3)</name>
    <dbReference type="NCBI Taxonomy" id="425104"/>
    <lineage>
        <taxon>Bacteria</taxon>
        <taxon>Pseudomonadati</taxon>
        <taxon>Pseudomonadota</taxon>
        <taxon>Gammaproteobacteria</taxon>
        <taxon>Alteromonadales</taxon>
        <taxon>Shewanellaceae</taxon>
        <taxon>Shewanella</taxon>
    </lineage>
</organism>
<dbReference type="STRING" id="425104.Ssed_1529"/>
<dbReference type="eggNOG" id="COG3637">
    <property type="taxonomic scope" value="Bacteria"/>
</dbReference>
<dbReference type="AlphaFoldDB" id="A8FTG7"/>